<gene>
    <name evidence="8" type="ORF">CYCCA115_LOCUS4489</name>
</gene>
<keyword evidence="9" id="KW-1185">Reference proteome</keyword>
<feature type="compositionally biased region" description="Basic residues" evidence="6">
    <location>
        <begin position="157"/>
        <end position="170"/>
    </location>
</feature>
<dbReference type="Proteomes" id="UP001295423">
    <property type="component" value="Unassembled WGS sequence"/>
</dbReference>
<feature type="compositionally biased region" description="Basic residues" evidence="6">
    <location>
        <begin position="603"/>
        <end position="623"/>
    </location>
</feature>
<feature type="region of interest" description="Disordered" evidence="6">
    <location>
        <begin position="152"/>
        <end position="186"/>
    </location>
</feature>
<reference evidence="8" key="1">
    <citation type="submission" date="2023-08" db="EMBL/GenBank/DDBJ databases">
        <authorList>
            <person name="Audoor S."/>
            <person name="Bilcke G."/>
        </authorList>
    </citation>
    <scope>NUCLEOTIDE SEQUENCE</scope>
</reference>
<feature type="compositionally biased region" description="Low complexity" evidence="6">
    <location>
        <begin position="554"/>
        <end position="573"/>
    </location>
</feature>
<dbReference type="PANTHER" id="PTHR22807">
    <property type="entry name" value="NOP2 YEAST -RELATED NOL1/NOP2/FMU SUN DOMAIN-CONTAINING"/>
    <property type="match status" value="1"/>
</dbReference>
<comment type="caution">
    <text evidence="8">The sequence shown here is derived from an EMBL/GenBank/DDBJ whole genome shotgun (WGS) entry which is preliminary data.</text>
</comment>
<dbReference type="EMBL" id="CAKOGP040000446">
    <property type="protein sequence ID" value="CAJ1935152.1"/>
    <property type="molecule type" value="Genomic_DNA"/>
</dbReference>
<dbReference type="Pfam" id="PF01189">
    <property type="entry name" value="Methyltr_RsmB-F"/>
    <property type="match status" value="1"/>
</dbReference>
<dbReference type="AlphaFoldDB" id="A0AAD2CIS9"/>
<sequence>MSSSPYAPAGNILNQIIKTKKGLKAVAYNKDGELTCSKTAYAQSSHVLQHKPLLDKILREVPVDANNKGLLYILLYELLMGPNRAIRGGGALKRQLLKQQEQLQATLFRLQPSFANMTASSPDQSSSDYVTIPRYVRVNTIVSSMEQVLSQIDAKTKPSKNNKNKKKTKKPSLQDSSSSSKMPRYVDPHVPNVLVFPPTASTRANLQELVKSQQVVLQDKSSCFSALCMVHGFDTLPSMEGDFLDACAAPGNKTCHLAALLTEQAAAAASTTTTTTSKSSSSKRASSVVVHALDKSKDRFELLQRRMKELTETPPRDGDAKKNKVTTVECHNADFLSIDPETDETFSNVTAIMLDPSCSGSGMISNHQEAMDRDPLSKPKNFDRIESLSNFQFQALQHATSAFPKVQRVVYSTCSVYVQENEGVVQRLLESSSSSSSSSNDGNDGGEWELVAPKCLDHWHRRGLEHPDVVGLSPEQLQCLIRVNPEEDGTNGFFVACLQRKAANKAPKKKKKKMIGAKKNTYEKPLATMGMELYDNQFNKDDNSTGKEEKEETSTVLSSSAVTTMSNQKSSGKMKNDDDSSSKKKRKAEGDKEGDEEESNIVSKKRAKKMEWKKKQREKKLLRLAKQEQQANNSSEQ</sequence>
<feature type="binding site" evidence="5">
    <location>
        <position position="355"/>
    </location>
    <ligand>
        <name>S-adenosyl-L-methionine</name>
        <dbReference type="ChEBI" id="CHEBI:59789"/>
    </ligand>
</feature>
<dbReference type="GO" id="GO:0005730">
    <property type="term" value="C:nucleolus"/>
    <property type="evidence" value="ECO:0007669"/>
    <property type="project" value="TreeGrafter"/>
</dbReference>
<evidence type="ECO:0000256" key="5">
    <source>
        <dbReference type="PROSITE-ProRule" id="PRU01023"/>
    </source>
</evidence>
<dbReference type="PROSITE" id="PS51686">
    <property type="entry name" value="SAM_MT_RSMB_NOP"/>
    <property type="match status" value="1"/>
</dbReference>
<dbReference type="PANTHER" id="PTHR22807:SF4">
    <property type="entry name" value="28S RRNA (CYTOSINE-C(5))-METHYLTRANSFERASE"/>
    <property type="match status" value="1"/>
</dbReference>
<feature type="domain" description="SAM-dependent MTase RsmB/NOP-type" evidence="7">
    <location>
        <begin position="124"/>
        <end position="501"/>
    </location>
</feature>
<dbReference type="InterPro" id="IPR049560">
    <property type="entry name" value="MeTrfase_RsmB-F_NOP2_cat"/>
</dbReference>
<dbReference type="Pfam" id="PF21148">
    <property type="entry name" value="NSUN5_fdxn-like"/>
    <property type="match status" value="1"/>
</dbReference>
<dbReference type="InterPro" id="IPR023267">
    <property type="entry name" value="RCMT"/>
</dbReference>
<feature type="active site" description="Nucleophile" evidence="5">
    <location>
        <position position="414"/>
    </location>
</feature>
<dbReference type="GO" id="GO:0070475">
    <property type="term" value="P:rRNA base methylation"/>
    <property type="evidence" value="ECO:0007669"/>
    <property type="project" value="TreeGrafter"/>
</dbReference>
<name>A0AAD2CIS9_9STRA</name>
<feature type="binding site" evidence="5">
    <location>
        <position position="334"/>
    </location>
    <ligand>
        <name>S-adenosyl-L-methionine</name>
        <dbReference type="ChEBI" id="CHEBI:59789"/>
    </ligand>
</feature>
<dbReference type="InterPro" id="IPR001678">
    <property type="entry name" value="MeTrfase_RsmB-F_NOP2_dom"/>
</dbReference>
<evidence type="ECO:0000313" key="9">
    <source>
        <dbReference type="Proteomes" id="UP001295423"/>
    </source>
</evidence>
<comment type="similarity">
    <text evidence="5">Belongs to the class I-like SAM-binding methyltransferase superfamily. RsmB/NOP family.</text>
</comment>
<organism evidence="8 9">
    <name type="scientific">Cylindrotheca closterium</name>
    <dbReference type="NCBI Taxonomy" id="2856"/>
    <lineage>
        <taxon>Eukaryota</taxon>
        <taxon>Sar</taxon>
        <taxon>Stramenopiles</taxon>
        <taxon>Ochrophyta</taxon>
        <taxon>Bacillariophyta</taxon>
        <taxon>Bacillariophyceae</taxon>
        <taxon>Bacillariophycidae</taxon>
        <taxon>Bacillariales</taxon>
        <taxon>Bacillariaceae</taxon>
        <taxon>Cylindrotheca</taxon>
    </lineage>
</organism>
<evidence type="ECO:0000256" key="3">
    <source>
        <dbReference type="ARBA" id="ARBA00022691"/>
    </source>
</evidence>
<feature type="binding site" evidence="5">
    <location>
        <position position="294"/>
    </location>
    <ligand>
        <name>S-adenosyl-L-methionine</name>
        <dbReference type="ChEBI" id="CHEBI:59789"/>
    </ligand>
</feature>
<feature type="binding site" evidence="5">
    <location>
        <begin position="247"/>
        <end position="253"/>
    </location>
    <ligand>
        <name>S-adenosyl-L-methionine</name>
        <dbReference type="ChEBI" id="CHEBI:59789"/>
    </ligand>
</feature>
<dbReference type="InterPro" id="IPR029063">
    <property type="entry name" value="SAM-dependent_MTases_sf"/>
</dbReference>
<evidence type="ECO:0000256" key="6">
    <source>
        <dbReference type="SAM" id="MobiDB-lite"/>
    </source>
</evidence>
<evidence type="ECO:0000256" key="2">
    <source>
        <dbReference type="ARBA" id="ARBA00022679"/>
    </source>
</evidence>
<feature type="region of interest" description="Disordered" evidence="6">
    <location>
        <begin position="537"/>
        <end position="637"/>
    </location>
</feature>
<keyword evidence="3 5" id="KW-0949">S-adenosyl-L-methionine</keyword>
<keyword evidence="4 5" id="KW-0694">RNA-binding</keyword>
<evidence type="ECO:0000259" key="7">
    <source>
        <dbReference type="PROSITE" id="PS51686"/>
    </source>
</evidence>
<keyword evidence="1 5" id="KW-0489">Methyltransferase</keyword>
<dbReference type="InterPro" id="IPR049561">
    <property type="entry name" value="NSUN5_7_fdxn-like"/>
</dbReference>
<keyword evidence="2 5" id="KW-0808">Transferase</keyword>
<dbReference type="Gene3D" id="3.40.50.150">
    <property type="entry name" value="Vaccinia Virus protein VP39"/>
    <property type="match status" value="1"/>
</dbReference>
<dbReference type="GO" id="GO:0003723">
    <property type="term" value="F:RNA binding"/>
    <property type="evidence" value="ECO:0007669"/>
    <property type="project" value="UniProtKB-UniRule"/>
</dbReference>
<dbReference type="Gene3D" id="3.30.70.1170">
    <property type="entry name" value="Sun protein, domain 3"/>
    <property type="match status" value="1"/>
</dbReference>
<evidence type="ECO:0000256" key="1">
    <source>
        <dbReference type="ARBA" id="ARBA00022603"/>
    </source>
</evidence>
<feature type="compositionally biased region" description="Basic and acidic residues" evidence="6">
    <location>
        <begin position="538"/>
        <end position="553"/>
    </location>
</feature>
<protein>
    <recommendedName>
        <fullName evidence="7">SAM-dependent MTase RsmB/NOP-type domain-containing protein</fullName>
    </recommendedName>
</protein>
<evidence type="ECO:0000256" key="4">
    <source>
        <dbReference type="ARBA" id="ARBA00022884"/>
    </source>
</evidence>
<dbReference type="PRINTS" id="PR02008">
    <property type="entry name" value="RCMTFAMILY"/>
</dbReference>
<dbReference type="GO" id="GO:0008173">
    <property type="term" value="F:RNA methyltransferase activity"/>
    <property type="evidence" value="ECO:0007669"/>
    <property type="project" value="InterPro"/>
</dbReference>
<accession>A0AAD2CIS9</accession>
<proteinExistence type="inferred from homology"/>
<dbReference type="SUPFAM" id="SSF53335">
    <property type="entry name" value="S-adenosyl-L-methionine-dependent methyltransferases"/>
    <property type="match status" value="1"/>
</dbReference>
<evidence type="ECO:0000313" key="8">
    <source>
        <dbReference type="EMBL" id="CAJ1935152.1"/>
    </source>
</evidence>